<dbReference type="AlphaFoldDB" id="A0A8S9JI40"/>
<organism evidence="2 3">
    <name type="scientific">Brassica cretica</name>
    <name type="common">Mustard</name>
    <dbReference type="NCBI Taxonomy" id="69181"/>
    <lineage>
        <taxon>Eukaryota</taxon>
        <taxon>Viridiplantae</taxon>
        <taxon>Streptophyta</taxon>
        <taxon>Embryophyta</taxon>
        <taxon>Tracheophyta</taxon>
        <taxon>Spermatophyta</taxon>
        <taxon>Magnoliopsida</taxon>
        <taxon>eudicotyledons</taxon>
        <taxon>Gunneridae</taxon>
        <taxon>Pentapetalae</taxon>
        <taxon>rosids</taxon>
        <taxon>malvids</taxon>
        <taxon>Brassicales</taxon>
        <taxon>Brassicaceae</taxon>
        <taxon>Brassiceae</taxon>
        <taxon>Brassica</taxon>
    </lineage>
</organism>
<comment type="caution">
    <text evidence="2">The sequence shown here is derived from an EMBL/GenBank/DDBJ whole genome shotgun (WGS) entry which is preliminary data.</text>
</comment>
<accession>A0A8S9JI40</accession>
<evidence type="ECO:0000313" key="2">
    <source>
        <dbReference type="EMBL" id="KAF2581213.1"/>
    </source>
</evidence>
<protein>
    <recommendedName>
        <fullName evidence="4">Leucine-rich repeat-containing N-terminal plant-type domain-containing protein</fullName>
    </recommendedName>
</protein>
<gene>
    <name evidence="2" type="ORF">F2Q68_00003417</name>
</gene>
<evidence type="ECO:0008006" key="4">
    <source>
        <dbReference type="Google" id="ProtNLM"/>
    </source>
</evidence>
<feature type="chain" id="PRO_5035876252" description="Leucine-rich repeat-containing N-terminal plant-type domain-containing protein" evidence="1">
    <location>
        <begin position="24"/>
        <end position="99"/>
    </location>
</feature>
<reference evidence="2" key="1">
    <citation type="submission" date="2019-12" db="EMBL/GenBank/DDBJ databases">
        <title>Genome sequencing and annotation of Brassica cretica.</title>
        <authorList>
            <person name="Studholme D.J."/>
            <person name="Sarris P.F."/>
        </authorList>
    </citation>
    <scope>NUCLEOTIDE SEQUENCE</scope>
    <source>
        <strain evidence="2">PFS-001/15</strain>
        <tissue evidence="2">Leaf</tissue>
    </source>
</reference>
<proteinExistence type="predicted"/>
<name>A0A8S9JI40_BRACR</name>
<evidence type="ECO:0000313" key="3">
    <source>
        <dbReference type="Proteomes" id="UP000712281"/>
    </source>
</evidence>
<keyword evidence="1" id="KW-0732">Signal</keyword>
<sequence>MGMASLRFLHVFFFFHLILHCHSLSGSSDAKLLVGKIKPSLQGASESLLLSSWNSSVPVCQWRGKRLEWVEYAYIAGRWGTEGLEWVEYACIAGRVGTE</sequence>
<dbReference type="Proteomes" id="UP000712281">
    <property type="component" value="Unassembled WGS sequence"/>
</dbReference>
<evidence type="ECO:0000256" key="1">
    <source>
        <dbReference type="SAM" id="SignalP"/>
    </source>
</evidence>
<feature type="signal peptide" evidence="1">
    <location>
        <begin position="1"/>
        <end position="23"/>
    </location>
</feature>
<dbReference type="EMBL" id="QGKW02001660">
    <property type="protein sequence ID" value="KAF2581213.1"/>
    <property type="molecule type" value="Genomic_DNA"/>
</dbReference>